<evidence type="ECO:0000256" key="1">
    <source>
        <dbReference type="ARBA" id="ARBA00022723"/>
    </source>
</evidence>
<dbReference type="EMBL" id="CH954181">
    <property type="protein sequence ID" value="EDV48196.1"/>
    <property type="molecule type" value="Genomic_DNA"/>
</dbReference>
<dbReference type="PANTHER" id="PTHR24409">
    <property type="entry name" value="ZINC FINGER PROTEIN 142"/>
    <property type="match status" value="1"/>
</dbReference>
<accession>B3NYT3</accession>
<evidence type="ECO:0000256" key="5">
    <source>
        <dbReference type="PROSITE-ProRule" id="PRU00042"/>
    </source>
</evidence>
<dbReference type="InterPro" id="IPR012934">
    <property type="entry name" value="Znf_AD"/>
</dbReference>
<dbReference type="PhylomeDB" id="B3NYT3"/>
<dbReference type="InterPro" id="IPR013087">
    <property type="entry name" value="Znf_C2H2_type"/>
</dbReference>
<evidence type="ECO:0000256" key="2">
    <source>
        <dbReference type="ARBA" id="ARBA00022737"/>
    </source>
</evidence>
<feature type="compositionally biased region" description="Basic and acidic residues" evidence="7">
    <location>
        <begin position="313"/>
        <end position="323"/>
    </location>
</feature>
<dbReference type="GO" id="GO:0008270">
    <property type="term" value="F:zinc ion binding"/>
    <property type="evidence" value="ECO:0007669"/>
    <property type="project" value="UniProtKB-UniRule"/>
</dbReference>
<dbReference type="Pfam" id="PF07776">
    <property type="entry name" value="zf-AD"/>
    <property type="match status" value="1"/>
</dbReference>
<feature type="binding site" evidence="6">
    <location>
        <position position="9"/>
    </location>
    <ligand>
        <name>Zn(2+)</name>
        <dbReference type="ChEBI" id="CHEBI:29105"/>
    </ligand>
</feature>
<dbReference type="OrthoDB" id="654211at2759"/>
<dbReference type="PROSITE" id="PS51915">
    <property type="entry name" value="ZAD"/>
    <property type="match status" value="1"/>
</dbReference>
<feature type="region of interest" description="Disordered" evidence="7">
    <location>
        <begin position="106"/>
        <end position="139"/>
    </location>
</feature>
<dbReference type="Gene3D" id="3.30.160.60">
    <property type="entry name" value="Classic Zinc Finger"/>
    <property type="match status" value="4"/>
</dbReference>
<evidence type="ECO:0000256" key="3">
    <source>
        <dbReference type="ARBA" id="ARBA00022771"/>
    </source>
</evidence>
<proteinExistence type="predicted"/>
<feature type="domain" description="C2H2-type" evidence="8">
    <location>
        <begin position="252"/>
        <end position="279"/>
    </location>
</feature>
<evidence type="ECO:0000256" key="7">
    <source>
        <dbReference type="SAM" id="MobiDB-lite"/>
    </source>
</evidence>
<evidence type="ECO:0000256" key="4">
    <source>
        <dbReference type="ARBA" id="ARBA00022833"/>
    </source>
</evidence>
<dbReference type="GO" id="GO:0000977">
    <property type="term" value="F:RNA polymerase II transcription regulatory region sequence-specific DNA binding"/>
    <property type="evidence" value="ECO:0007669"/>
    <property type="project" value="TreeGrafter"/>
</dbReference>
<feature type="domain" description="C2H2-type" evidence="8">
    <location>
        <begin position="403"/>
        <end position="431"/>
    </location>
</feature>
<dbReference type="eggNOG" id="KOG1721">
    <property type="taxonomic scope" value="Eukaryota"/>
</dbReference>
<keyword evidence="11" id="KW-1185">Reference proteome</keyword>
<dbReference type="GO" id="GO:0005634">
    <property type="term" value="C:nucleus"/>
    <property type="evidence" value="ECO:0007669"/>
    <property type="project" value="InterPro"/>
</dbReference>
<dbReference type="AlphaFoldDB" id="B3NYT3"/>
<keyword evidence="2" id="KW-0677">Repeat</keyword>
<dbReference type="SUPFAM" id="SSF57667">
    <property type="entry name" value="beta-beta-alpha zinc fingers"/>
    <property type="match status" value="3"/>
</dbReference>
<evidence type="ECO:0000313" key="11">
    <source>
        <dbReference type="Proteomes" id="UP000008711"/>
    </source>
</evidence>
<feature type="domain" description="C2H2-type" evidence="8">
    <location>
        <begin position="224"/>
        <end position="251"/>
    </location>
</feature>
<feature type="domain" description="ZAD" evidence="9">
    <location>
        <begin position="7"/>
        <end position="88"/>
    </location>
</feature>
<dbReference type="PROSITE" id="PS50157">
    <property type="entry name" value="ZINC_FINGER_C2H2_2"/>
    <property type="match status" value="5"/>
</dbReference>
<evidence type="ECO:0000259" key="9">
    <source>
        <dbReference type="PROSITE" id="PS51915"/>
    </source>
</evidence>
<reference evidence="10 11" key="2">
    <citation type="journal article" date="2008" name="Bioinformatics">
        <title>Assembly reconciliation.</title>
        <authorList>
            <person name="Zimin A.V."/>
            <person name="Smith D.R."/>
            <person name="Sutton G."/>
            <person name="Yorke J.A."/>
        </authorList>
    </citation>
    <scope>NUCLEOTIDE SEQUENCE [LARGE SCALE GENOMIC DNA]</scope>
    <source>
        <strain evidence="10 11">TSC#14021-0224.01</strain>
    </source>
</reference>
<evidence type="ECO:0000256" key="6">
    <source>
        <dbReference type="PROSITE-ProRule" id="PRU01263"/>
    </source>
</evidence>
<dbReference type="Pfam" id="PF13912">
    <property type="entry name" value="zf-C2H2_6"/>
    <property type="match status" value="1"/>
</dbReference>
<evidence type="ECO:0000259" key="8">
    <source>
        <dbReference type="PROSITE" id="PS50157"/>
    </source>
</evidence>
<dbReference type="PROSITE" id="PS00028">
    <property type="entry name" value="ZINC_FINGER_C2H2_1"/>
    <property type="match status" value="5"/>
</dbReference>
<keyword evidence="3 5" id="KW-0863">Zinc-finger</keyword>
<reference evidence="10 11" key="1">
    <citation type="journal article" date="2007" name="Nature">
        <title>Evolution of genes and genomes on the Drosophila phylogeny.</title>
        <authorList>
            <consortium name="Drosophila 12 Genomes Consortium"/>
            <person name="Clark A.G."/>
            <person name="Eisen M.B."/>
            <person name="Smith D.R."/>
            <person name="Bergman C.M."/>
            <person name="Oliver B."/>
            <person name="Markow T.A."/>
            <person name="Kaufman T.C."/>
            <person name="Kellis M."/>
            <person name="Gelbart W."/>
            <person name="Iyer V.N."/>
            <person name="Pollard D.A."/>
            <person name="Sackton T.B."/>
            <person name="Larracuente A.M."/>
            <person name="Singh N.D."/>
            <person name="Abad J.P."/>
            <person name="Abt D.N."/>
            <person name="Adryan B."/>
            <person name="Aguade M."/>
            <person name="Akashi H."/>
            <person name="Anderson W.W."/>
            <person name="Aquadro C.F."/>
            <person name="Ardell D.H."/>
            <person name="Arguello R."/>
            <person name="Artieri C.G."/>
            <person name="Barbash D.A."/>
            <person name="Barker D."/>
            <person name="Barsanti P."/>
            <person name="Batterham P."/>
            <person name="Batzoglou S."/>
            <person name="Begun D."/>
            <person name="Bhutkar A."/>
            <person name="Blanco E."/>
            <person name="Bosak S.A."/>
            <person name="Bradley R.K."/>
            <person name="Brand A.D."/>
            <person name="Brent M.R."/>
            <person name="Brooks A.N."/>
            <person name="Brown R.H."/>
            <person name="Butlin R.K."/>
            <person name="Caggese C."/>
            <person name="Calvi B.R."/>
            <person name="Bernardo de Carvalho A."/>
            <person name="Caspi A."/>
            <person name="Castrezana S."/>
            <person name="Celniker S.E."/>
            <person name="Chang J.L."/>
            <person name="Chapple C."/>
            <person name="Chatterji S."/>
            <person name="Chinwalla A."/>
            <person name="Civetta A."/>
            <person name="Clifton S.W."/>
            <person name="Comeron J.M."/>
            <person name="Costello J.C."/>
            <person name="Coyne J.A."/>
            <person name="Daub J."/>
            <person name="David R.G."/>
            <person name="Delcher A.L."/>
            <person name="Delehaunty K."/>
            <person name="Do C.B."/>
            <person name="Ebling H."/>
            <person name="Edwards K."/>
            <person name="Eickbush T."/>
            <person name="Evans J.D."/>
            <person name="Filipski A."/>
            <person name="Findeiss S."/>
            <person name="Freyhult E."/>
            <person name="Fulton L."/>
            <person name="Fulton R."/>
            <person name="Garcia A.C."/>
            <person name="Gardiner A."/>
            <person name="Garfield D.A."/>
            <person name="Garvin B.E."/>
            <person name="Gibson G."/>
            <person name="Gilbert D."/>
            <person name="Gnerre S."/>
            <person name="Godfrey J."/>
            <person name="Good R."/>
            <person name="Gotea V."/>
            <person name="Gravely B."/>
            <person name="Greenberg A.J."/>
            <person name="Griffiths-Jones S."/>
            <person name="Gross S."/>
            <person name="Guigo R."/>
            <person name="Gustafson E.A."/>
            <person name="Haerty W."/>
            <person name="Hahn M.W."/>
            <person name="Halligan D.L."/>
            <person name="Halpern A.L."/>
            <person name="Halter G.M."/>
            <person name="Han M.V."/>
            <person name="Heger A."/>
            <person name="Hillier L."/>
            <person name="Hinrichs A.S."/>
            <person name="Holmes I."/>
            <person name="Hoskins R.A."/>
            <person name="Hubisz M.J."/>
            <person name="Hultmark D."/>
            <person name="Huntley M.A."/>
            <person name="Jaffe D.B."/>
            <person name="Jagadeeshan S."/>
            <person name="Jeck W.R."/>
            <person name="Johnson J."/>
            <person name="Jones C.D."/>
            <person name="Jordan W.C."/>
            <person name="Karpen G.H."/>
            <person name="Kataoka E."/>
            <person name="Keightley P.D."/>
            <person name="Kheradpour P."/>
            <person name="Kirkness E.F."/>
            <person name="Koerich L.B."/>
            <person name="Kristiansen K."/>
            <person name="Kudrna D."/>
            <person name="Kulathinal R.J."/>
            <person name="Kumar S."/>
            <person name="Kwok R."/>
            <person name="Lander E."/>
            <person name="Langley C.H."/>
            <person name="Lapoint R."/>
            <person name="Lazzaro B.P."/>
            <person name="Lee S.J."/>
            <person name="Levesque L."/>
            <person name="Li R."/>
            <person name="Lin C.F."/>
            <person name="Lin M.F."/>
            <person name="Lindblad-Toh K."/>
            <person name="Llopart A."/>
            <person name="Long M."/>
            <person name="Low L."/>
            <person name="Lozovsky E."/>
            <person name="Lu J."/>
            <person name="Luo M."/>
            <person name="Machado C.A."/>
            <person name="Makalowski W."/>
            <person name="Marzo M."/>
            <person name="Matsuda M."/>
            <person name="Matzkin L."/>
            <person name="McAllister B."/>
            <person name="McBride C.S."/>
            <person name="McKernan B."/>
            <person name="McKernan K."/>
            <person name="Mendez-Lago M."/>
            <person name="Minx P."/>
            <person name="Mollenhauer M.U."/>
            <person name="Montooth K."/>
            <person name="Mount S.M."/>
            <person name="Mu X."/>
            <person name="Myers E."/>
            <person name="Negre B."/>
            <person name="Newfeld S."/>
            <person name="Nielsen R."/>
            <person name="Noor M.A."/>
            <person name="O'Grady P."/>
            <person name="Pachter L."/>
            <person name="Papaceit M."/>
            <person name="Parisi M.J."/>
            <person name="Parisi M."/>
            <person name="Parts L."/>
            <person name="Pedersen J.S."/>
            <person name="Pesole G."/>
            <person name="Phillippy A.M."/>
            <person name="Ponting C.P."/>
            <person name="Pop M."/>
            <person name="Porcelli D."/>
            <person name="Powell J.R."/>
            <person name="Prohaska S."/>
            <person name="Pruitt K."/>
            <person name="Puig M."/>
            <person name="Quesneville H."/>
            <person name="Ram K.R."/>
            <person name="Rand D."/>
            <person name="Rasmussen M.D."/>
            <person name="Reed L.K."/>
            <person name="Reenan R."/>
            <person name="Reily A."/>
            <person name="Remington K.A."/>
            <person name="Rieger T.T."/>
            <person name="Ritchie M.G."/>
            <person name="Robin C."/>
            <person name="Rogers Y.H."/>
            <person name="Rohde C."/>
            <person name="Rozas J."/>
            <person name="Rubenfield M.J."/>
            <person name="Ruiz A."/>
            <person name="Russo S."/>
            <person name="Salzberg S.L."/>
            <person name="Sanchez-Gracia A."/>
            <person name="Saranga D.J."/>
            <person name="Sato H."/>
            <person name="Schaeffer S.W."/>
            <person name="Schatz M.C."/>
            <person name="Schlenke T."/>
            <person name="Schwartz R."/>
            <person name="Segarra C."/>
            <person name="Singh R.S."/>
            <person name="Sirot L."/>
            <person name="Sirota M."/>
            <person name="Sisneros N.B."/>
            <person name="Smith C.D."/>
            <person name="Smith T.F."/>
            <person name="Spieth J."/>
            <person name="Stage D.E."/>
            <person name="Stark A."/>
            <person name="Stephan W."/>
            <person name="Strausberg R.L."/>
            <person name="Strempel S."/>
            <person name="Sturgill D."/>
            <person name="Sutton G."/>
            <person name="Sutton G.G."/>
            <person name="Tao W."/>
            <person name="Teichmann S."/>
            <person name="Tobari Y.N."/>
            <person name="Tomimura Y."/>
            <person name="Tsolas J.M."/>
            <person name="Valente V.L."/>
            <person name="Venter E."/>
            <person name="Venter J.C."/>
            <person name="Vicario S."/>
            <person name="Vieira F.G."/>
            <person name="Vilella A.J."/>
            <person name="Villasante A."/>
            <person name="Walenz B."/>
            <person name="Wang J."/>
            <person name="Wasserman M."/>
            <person name="Watts T."/>
            <person name="Wilson D."/>
            <person name="Wilson R.K."/>
            <person name="Wing R.A."/>
            <person name="Wolfner M.F."/>
            <person name="Wong A."/>
            <person name="Wong G.K."/>
            <person name="Wu C.I."/>
            <person name="Wu G."/>
            <person name="Yamamoto D."/>
            <person name="Yang H.P."/>
            <person name="Yang S.P."/>
            <person name="Yorke J.A."/>
            <person name="Yoshida K."/>
            <person name="Zdobnov E."/>
            <person name="Zhang P."/>
            <person name="Zhang Y."/>
            <person name="Zimin A.V."/>
            <person name="Baldwin J."/>
            <person name="Abdouelleil A."/>
            <person name="Abdulkadir J."/>
            <person name="Abebe A."/>
            <person name="Abera B."/>
            <person name="Abreu J."/>
            <person name="Acer S.C."/>
            <person name="Aftuck L."/>
            <person name="Alexander A."/>
            <person name="An P."/>
            <person name="Anderson E."/>
            <person name="Anderson S."/>
            <person name="Arachi H."/>
            <person name="Azer M."/>
            <person name="Bachantsang P."/>
            <person name="Barry A."/>
            <person name="Bayul T."/>
            <person name="Berlin A."/>
            <person name="Bessette D."/>
            <person name="Bloom T."/>
            <person name="Blye J."/>
            <person name="Boguslavskiy L."/>
            <person name="Bonnet C."/>
            <person name="Boukhgalter B."/>
            <person name="Bourzgui I."/>
            <person name="Brown A."/>
            <person name="Cahill P."/>
            <person name="Channer S."/>
            <person name="Cheshatsang Y."/>
            <person name="Chuda L."/>
            <person name="Citroen M."/>
            <person name="Collymore A."/>
            <person name="Cooke P."/>
            <person name="Costello M."/>
            <person name="D'Aco K."/>
            <person name="Daza R."/>
            <person name="De Haan G."/>
            <person name="DeGray S."/>
            <person name="DeMaso C."/>
            <person name="Dhargay N."/>
            <person name="Dooley K."/>
            <person name="Dooley E."/>
            <person name="Doricent M."/>
            <person name="Dorje P."/>
            <person name="Dorjee K."/>
            <person name="Dupes A."/>
            <person name="Elong R."/>
            <person name="Falk J."/>
            <person name="Farina A."/>
            <person name="Faro S."/>
            <person name="Ferguson D."/>
            <person name="Fisher S."/>
            <person name="Foley C.D."/>
            <person name="Franke A."/>
            <person name="Friedrich D."/>
            <person name="Gadbois L."/>
            <person name="Gearin G."/>
            <person name="Gearin C.R."/>
            <person name="Giannoukos G."/>
            <person name="Goode T."/>
            <person name="Graham J."/>
            <person name="Grandbois E."/>
            <person name="Grewal S."/>
            <person name="Gyaltsen K."/>
            <person name="Hafez N."/>
            <person name="Hagos B."/>
            <person name="Hall J."/>
            <person name="Henson C."/>
            <person name="Hollinger A."/>
            <person name="Honan T."/>
            <person name="Huard M.D."/>
            <person name="Hughes L."/>
            <person name="Hurhula B."/>
            <person name="Husby M.E."/>
            <person name="Kamat A."/>
            <person name="Kanga B."/>
            <person name="Kashin S."/>
            <person name="Khazanovich D."/>
            <person name="Kisner P."/>
            <person name="Lance K."/>
            <person name="Lara M."/>
            <person name="Lee W."/>
            <person name="Lennon N."/>
            <person name="Letendre F."/>
            <person name="LeVine R."/>
            <person name="Lipovsky A."/>
            <person name="Liu X."/>
            <person name="Liu J."/>
            <person name="Liu S."/>
            <person name="Lokyitsang T."/>
            <person name="Lokyitsang Y."/>
            <person name="Lubonja R."/>
            <person name="Lui A."/>
            <person name="MacDonald P."/>
            <person name="Magnisalis V."/>
            <person name="Maru K."/>
            <person name="Matthews C."/>
            <person name="McCusker W."/>
            <person name="McDonough S."/>
            <person name="Mehta T."/>
            <person name="Meldrim J."/>
            <person name="Meneus L."/>
            <person name="Mihai O."/>
            <person name="Mihalev A."/>
            <person name="Mihova T."/>
            <person name="Mittelman R."/>
            <person name="Mlenga V."/>
            <person name="Montmayeur A."/>
            <person name="Mulrain L."/>
            <person name="Navidi A."/>
            <person name="Naylor J."/>
            <person name="Negash T."/>
            <person name="Nguyen T."/>
            <person name="Nguyen N."/>
            <person name="Nicol R."/>
            <person name="Norbu C."/>
            <person name="Norbu N."/>
            <person name="Novod N."/>
            <person name="O'Neill B."/>
            <person name="Osman S."/>
            <person name="Markiewicz E."/>
            <person name="Oyono O.L."/>
            <person name="Patti C."/>
            <person name="Phunkhang P."/>
            <person name="Pierre F."/>
            <person name="Priest M."/>
            <person name="Raghuraman S."/>
            <person name="Rege F."/>
            <person name="Reyes R."/>
            <person name="Rise C."/>
            <person name="Rogov P."/>
            <person name="Ross K."/>
            <person name="Ryan E."/>
            <person name="Settipalli S."/>
            <person name="Shea T."/>
            <person name="Sherpa N."/>
            <person name="Shi L."/>
            <person name="Shih D."/>
            <person name="Sparrow T."/>
            <person name="Spaulding J."/>
            <person name="Stalker J."/>
            <person name="Stange-Thomann N."/>
            <person name="Stavropoulos S."/>
            <person name="Stone C."/>
            <person name="Strader C."/>
            <person name="Tesfaye S."/>
            <person name="Thomson T."/>
            <person name="Thoulutsang Y."/>
            <person name="Thoulutsang D."/>
            <person name="Topham K."/>
            <person name="Topping I."/>
            <person name="Tsamla T."/>
            <person name="Vassiliev H."/>
            <person name="Vo A."/>
            <person name="Wangchuk T."/>
            <person name="Wangdi T."/>
            <person name="Weiand M."/>
            <person name="Wilkinson J."/>
            <person name="Wilson A."/>
            <person name="Yadav S."/>
            <person name="Young G."/>
            <person name="Yu Q."/>
            <person name="Zembek L."/>
            <person name="Zhong D."/>
            <person name="Zimmer A."/>
            <person name="Zwirko Z."/>
            <person name="Jaffe D.B."/>
            <person name="Alvarez P."/>
            <person name="Brockman W."/>
            <person name="Butler J."/>
            <person name="Chin C."/>
            <person name="Gnerre S."/>
            <person name="Grabherr M."/>
            <person name="Kleber M."/>
            <person name="Mauceli E."/>
            <person name="MacCallum I."/>
        </authorList>
    </citation>
    <scope>NUCLEOTIDE SEQUENCE [LARGE SCALE GENOMIC DNA]</scope>
    <source>
        <strain evidence="10 11">TSC#14021-0224.01</strain>
    </source>
</reference>
<feature type="domain" description="C2H2-type" evidence="8">
    <location>
        <begin position="280"/>
        <end position="307"/>
    </location>
</feature>
<dbReference type="KEGG" id="der:6553432"/>
<feature type="domain" description="C2H2-type" evidence="8">
    <location>
        <begin position="200"/>
        <end position="227"/>
    </location>
</feature>
<dbReference type="SMART" id="SM00355">
    <property type="entry name" value="ZnF_C2H2"/>
    <property type="match status" value="6"/>
</dbReference>
<dbReference type="PANTHER" id="PTHR24409:SF295">
    <property type="entry name" value="AZ2-RELATED"/>
    <property type="match status" value="1"/>
</dbReference>
<gene>
    <name evidence="10" type="primary">Dere\GG14285</name>
    <name evidence="10" type="ORF">Dere_GG14285</name>
</gene>
<feature type="region of interest" description="Disordered" evidence="7">
    <location>
        <begin position="308"/>
        <end position="348"/>
    </location>
</feature>
<name>B3NYT3_DROER</name>
<dbReference type="HOGENOM" id="CLU_002678_94_1_1"/>
<feature type="binding site" evidence="6">
    <location>
        <position position="12"/>
    </location>
    <ligand>
        <name>Zn(2+)</name>
        <dbReference type="ChEBI" id="CHEBI:29105"/>
    </ligand>
</feature>
<dbReference type="InterPro" id="IPR036236">
    <property type="entry name" value="Znf_C2H2_sf"/>
</dbReference>
<dbReference type="GO" id="GO:0000981">
    <property type="term" value="F:DNA-binding transcription factor activity, RNA polymerase II-specific"/>
    <property type="evidence" value="ECO:0007669"/>
    <property type="project" value="TreeGrafter"/>
</dbReference>
<dbReference type="OMA" id="WRSERSY"/>
<feature type="compositionally biased region" description="Polar residues" evidence="7">
    <location>
        <begin position="332"/>
        <end position="348"/>
    </location>
</feature>
<dbReference type="Proteomes" id="UP000008711">
    <property type="component" value="Unassembled WGS sequence"/>
</dbReference>
<dbReference type="SUPFAM" id="SSF57716">
    <property type="entry name" value="Glucocorticoid receptor-like (DNA-binding domain)"/>
    <property type="match status" value="1"/>
</dbReference>
<keyword evidence="1 6" id="KW-0479">Metal-binding</keyword>
<organism evidence="10 11">
    <name type="scientific">Drosophila erecta</name>
    <name type="common">Fruit fly</name>
    <dbReference type="NCBI Taxonomy" id="7220"/>
    <lineage>
        <taxon>Eukaryota</taxon>
        <taxon>Metazoa</taxon>
        <taxon>Ecdysozoa</taxon>
        <taxon>Arthropoda</taxon>
        <taxon>Hexapoda</taxon>
        <taxon>Insecta</taxon>
        <taxon>Pterygota</taxon>
        <taxon>Neoptera</taxon>
        <taxon>Endopterygota</taxon>
        <taxon>Diptera</taxon>
        <taxon>Brachycera</taxon>
        <taxon>Muscomorpha</taxon>
        <taxon>Ephydroidea</taxon>
        <taxon>Drosophilidae</taxon>
        <taxon>Drosophila</taxon>
        <taxon>Sophophora</taxon>
    </lineage>
</organism>
<keyword evidence="4 6" id="KW-0862">Zinc</keyword>
<feature type="binding site" evidence="6">
    <location>
        <position position="61"/>
    </location>
    <ligand>
        <name>Zn(2+)</name>
        <dbReference type="ChEBI" id="CHEBI:29105"/>
    </ligand>
</feature>
<protein>
    <submittedName>
        <fullName evidence="10">GG14285</fullName>
    </submittedName>
</protein>
<dbReference type="SMART" id="SM00868">
    <property type="entry name" value="zf-AD"/>
    <property type="match status" value="1"/>
</dbReference>
<evidence type="ECO:0000313" key="10">
    <source>
        <dbReference type="EMBL" id="EDV48196.1"/>
    </source>
</evidence>
<feature type="binding site" evidence="6">
    <location>
        <position position="64"/>
    </location>
    <ligand>
        <name>Zn(2+)</name>
        <dbReference type="ChEBI" id="CHEBI:29105"/>
    </ligand>
</feature>
<feature type="region of interest" description="Disordered" evidence="7">
    <location>
        <begin position="147"/>
        <end position="166"/>
    </location>
</feature>
<dbReference type="Pfam" id="PF00096">
    <property type="entry name" value="zf-C2H2"/>
    <property type="match status" value="5"/>
</dbReference>
<sequence>MMKSAKNACRTCMDETAILVDIFTHVRDPALDESEMSLSHILARCTDRPVKRGDPLPQYICLPCVLAVQNAFRFKWKSEQSYQHFFRLLNQSSSPEGRLHSIASHQDENQTQKMQLKSGRQEDLQQVSKTQKSEDDLGQKHTLQAKLQENHDDGPPQTFNPHPRWRTCRTEATGDRIPKEAPRSTKIINPQVRCNANGYYKCPHCSKRFNSQTQLWTHISDLCNRCPYCPRSYKQKSNLKRHLQNHVGKPAHKCFHCSKAFMRKDHLKKHLSTHDRDGPLSCTQCSAVFIEYVQLEIHRREHLLQASSIQSESTKKPDSKDSDQAQDLKPNCTENSLKGMSSSPTTLNPIGDLNSDSYFAKENWNNHNILKPRGLRKPRCHICLKKFYSIYNLKRHMLTHNLFRCEYCSLVFVDVDYLRKHKTRIHSNNLTIQEKIMSKRMASGITPGKQPLKAAH</sequence>